<gene>
    <name evidence="1" type="ORF">H8L32_07080</name>
</gene>
<dbReference type="Proteomes" id="UP000650424">
    <property type="component" value="Unassembled WGS sequence"/>
</dbReference>
<comment type="caution">
    <text evidence="1">The sequence shown here is derived from an EMBL/GenBank/DDBJ whole genome shotgun (WGS) entry which is preliminary data.</text>
</comment>
<dbReference type="EMBL" id="JACOGF010000003">
    <property type="protein sequence ID" value="MBC3917232.1"/>
    <property type="molecule type" value="Genomic_DNA"/>
</dbReference>
<organism evidence="1 2">
    <name type="scientific">Undibacterium hunanense</name>
    <dbReference type="NCBI Taxonomy" id="2762292"/>
    <lineage>
        <taxon>Bacteria</taxon>
        <taxon>Pseudomonadati</taxon>
        <taxon>Pseudomonadota</taxon>
        <taxon>Betaproteobacteria</taxon>
        <taxon>Burkholderiales</taxon>
        <taxon>Oxalobacteraceae</taxon>
        <taxon>Undibacterium</taxon>
    </lineage>
</organism>
<name>A0ABR6ZMZ0_9BURK</name>
<accession>A0ABR6ZMZ0</accession>
<keyword evidence="2" id="KW-1185">Reference proteome</keyword>
<evidence type="ECO:0000313" key="1">
    <source>
        <dbReference type="EMBL" id="MBC3917232.1"/>
    </source>
</evidence>
<reference evidence="1 2" key="1">
    <citation type="submission" date="2020-08" db="EMBL/GenBank/DDBJ databases">
        <title>Novel species isolated from subtropical streams in China.</title>
        <authorList>
            <person name="Lu H."/>
        </authorList>
    </citation>
    <scope>NUCLEOTIDE SEQUENCE [LARGE SCALE GENOMIC DNA]</scope>
    <source>
        <strain evidence="1 2">CY18W</strain>
    </source>
</reference>
<dbReference type="RefSeq" id="WP_186946470.1">
    <property type="nucleotide sequence ID" value="NZ_JACOGF010000003.1"/>
</dbReference>
<sequence length="78" mass="8805">MFTIYWTIVVDGQRLANSKEFGRNEMTQALHFAEALRTKQRNGLAICHVTMSSENPDSVGLAGVAETDSSYAWKKRRL</sequence>
<protein>
    <submittedName>
        <fullName evidence="1">Uncharacterized protein</fullName>
    </submittedName>
</protein>
<proteinExistence type="predicted"/>
<evidence type="ECO:0000313" key="2">
    <source>
        <dbReference type="Proteomes" id="UP000650424"/>
    </source>
</evidence>